<sequence length="110" mass="11985">MAAGQVNCRAAAVVSSHDVIFQHNDIATEFPGVSALDDATFNLRQDKTRAVLSKNRAGRLLLIKDGGRGGILTAITVHILLKVIDKTEAKSVLTRWINPRRPSRSGRRLA</sequence>
<comment type="caution">
    <text evidence="1">The sequence shown here is derived from an EMBL/GenBank/DDBJ whole genome shotgun (WGS) entry which is preliminary data.</text>
</comment>
<accession>A0A7W6C4W8</accession>
<keyword evidence="2" id="KW-1185">Reference proteome</keyword>
<dbReference type="Proteomes" id="UP000565286">
    <property type="component" value="Unassembled WGS sequence"/>
</dbReference>
<evidence type="ECO:0000313" key="2">
    <source>
        <dbReference type="Proteomes" id="UP000565286"/>
    </source>
</evidence>
<organism evidence="1 2">
    <name type="scientific">Rhizobium skierniewicense</name>
    <dbReference type="NCBI Taxonomy" id="984260"/>
    <lineage>
        <taxon>Bacteria</taxon>
        <taxon>Pseudomonadati</taxon>
        <taxon>Pseudomonadota</taxon>
        <taxon>Alphaproteobacteria</taxon>
        <taxon>Hyphomicrobiales</taxon>
        <taxon>Rhizobiaceae</taxon>
        <taxon>Rhizobium/Agrobacterium group</taxon>
        <taxon>Rhizobium</taxon>
    </lineage>
</organism>
<dbReference type="AlphaFoldDB" id="A0A7W6C4W8"/>
<gene>
    <name evidence="1" type="ORF">GGQ73_000437</name>
</gene>
<name>A0A7W6C4W8_9HYPH</name>
<reference evidence="1 2" key="1">
    <citation type="submission" date="2020-08" db="EMBL/GenBank/DDBJ databases">
        <title>Genomic Encyclopedia of Type Strains, Phase IV (KMG-IV): sequencing the most valuable type-strain genomes for metagenomic binning, comparative biology and taxonomic classification.</title>
        <authorList>
            <person name="Goeker M."/>
        </authorList>
    </citation>
    <scope>NUCLEOTIDE SEQUENCE [LARGE SCALE GENOMIC DNA]</scope>
    <source>
        <strain evidence="1 2">DSM 26438</strain>
    </source>
</reference>
<dbReference type="RefSeq" id="WP_183893584.1">
    <property type="nucleotide sequence ID" value="NZ_JACIDV010000001.1"/>
</dbReference>
<dbReference type="EMBL" id="JACIDV010000001">
    <property type="protein sequence ID" value="MBB3944514.1"/>
    <property type="molecule type" value="Genomic_DNA"/>
</dbReference>
<proteinExistence type="predicted"/>
<protein>
    <submittedName>
        <fullName evidence="1">Uncharacterized protein</fullName>
    </submittedName>
</protein>
<evidence type="ECO:0000313" key="1">
    <source>
        <dbReference type="EMBL" id="MBB3944514.1"/>
    </source>
</evidence>